<dbReference type="InterPro" id="IPR011645">
    <property type="entry name" value="HNOB_dom_associated"/>
</dbReference>
<feature type="domain" description="PAC" evidence="18">
    <location>
        <begin position="733"/>
        <end position="785"/>
    </location>
</feature>
<dbReference type="Gene3D" id="3.30.450.260">
    <property type="entry name" value="Haem NO binding associated domain"/>
    <property type="match status" value="1"/>
</dbReference>
<dbReference type="InterPro" id="IPR042463">
    <property type="entry name" value="HNOB_dom_associated_sf"/>
</dbReference>
<evidence type="ECO:0000256" key="4">
    <source>
        <dbReference type="ARBA" id="ARBA00022553"/>
    </source>
</evidence>
<evidence type="ECO:0000256" key="2">
    <source>
        <dbReference type="ARBA" id="ARBA00004651"/>
    </source>
</evidence>
<dbReference type="Pfam" id="PF02518">
    <property type="entry name" value="HATPase_c"/>
    <property type="match status" value="1"/>
</dbReference>
<comment type="caution">
    <text evidence="20">The sequence shown here is derived from an EMBL/GenBank/DDBJ whole genome shotgun (WGS) entry which is preliminary data.</text>
</comment>
<dbReference type="SUPFAM" id="SSF47384">
    <property type="entry name" value="Homodimeric domain of signal transducing histidine kinase"/>
    <property type="match status" value="1"/>
</dbReference>
<keyword evidence="21" id="KW-1185">Reference proteome</keyword>
<dbReference type="NCBIfam" id="TIGR00229">
    <property type="entry name" value="sensory_box"/>
    <property type="match status" value="4"/>
</dbReference>
<keyword evidence="9" id="KW-0902">Two-component regulatory system</keyword>
<evidence type="ECO:0000256" key="5">
    <source>
        <dbReference type="ARBA" id="ARBA00022692"/>
    </source>
</evidence>
<dbReference type="GO" id="GO:0000155">
    <property type="term" value="F:phosphorelay sensor kinase activity"/>
    <property type="evidence" value="ECO:0007669"/>
    <property type="project" value="InterPro"/>
</dbReference>
<dbReference type="SMART" id="SM00086">
    <property type="entry name" value="PAC"/>
    <property type="match status" value="5"/>
</dbReference>
<evidence type="ECO:0000259" key="16">
    <source>
        <dbReference type="PROSITE" id="PS50110"/>
    </source>
</evidence>
<keyword evidence="8" id="KW-1133">Transmembrane helix</keyword>
<evidence type="ECO:0000256" key="11">
    <source>
        <dbReference type="ARBA" id="ARBA00023293"/>
    </source>
</evidence>
<dbReference type="SMART" id="SM00448">
    <property type="entry name" value="REC"/>
    <property type="match status" value="1"/>
</dbReference>
<dbReference type="InterPro" id="IPR036097">
    <property type="entry name" value="HisK_dim/P_sf"/>
</dbReference>
<evidence type="ECO:0000256" key="1">
    <source>
        <dbReference type="ARBA" id="ARBA00000085"/>
    </source>
</evidence>
<evidence type="ECO:0000256" key="13">
    <source>
        <dbReference type="PROSITE-ProRule" id="PRU00169"/>
    </source>
</evidence>
<dbReference type="Gene3D" id="1.20.120.160">
    <property type="entry name" value="HPT domain"/>
    <property type="match status" value="1"/>
</dbReference>
<keyword evidence="6" id="KW-0547">Nucleotide-binding</keyword>
<dbReference type="Gene3D" id="1.10.287.130">
    <property type="match status" value="1"/>
</dbReference>
<dbReference type="GO" id="GO:0005886">
    <property type="term" value="C:plasma membrane"/>
    <property type="evidence" value="ECO:0007669"/>
    <property type="project" value="UniProtKB-SubCell"/>
</dbReference>
<evidence type="ECO:0000259" key="19">
    <source>
        <dbReference type="PROSITE" id="PS50894"/>
    </source>
</evidence>
<dbReference type="Pfam" id="PF13426">
    <property type="entry name" value="PAS_9"/>
    <property type="match status" value="4"/>
</dbReference>
<dbReference type="InterPro" id="IPR003661">
    <property type="entry name" value="HisK_dim/P_dom"/>
</dbReference>
<dbReference type="CDD" id="cd17546">
    <property type="entry name" value="REC_hyHK_CKI1_RcsC-like"/>
    <property type="match status" value="1"/>
</dbReference>
<dbReference type="Pfam" id="PF00512">
    <property type="entry name" value="HisKA"/>
    <property type="match status" value="1"/>
</dbReference>
<evidence type="ECO:0000259" key="18">
    <source>
        <dbReference type="PROSITE" id="PS50113"/>
    </source>
</evidence>
<dbReference type="Pfam" id="PF08447">
    <property type="entry name" value="PAS_3"/>
    <property type="match status" value="1"/>
</dbReference>
<gene>
    <name evidence="20" type="ORF">GD597_02060</name>
</gene>
<dbReference type="SUPFAM" id="SSF55785">
    <property type="entry name" value="PYP-like sensor domain (PAS domain)"/>
    <property type="match status" value="6"/>
</dbReference>
<feature type="domain" description="PAS" evidence="17">
    <location>
        <begin position="911"/>
        <end position="962"/>
    </location>
</feature>
<dbReference type="InterPro" id="IPR035965">
    <property type="entry name" value="PAS-like_dom_sf"/>
</dbReference>
<dbReference type="SUPFAM" id="SSF55874">
    <property type="entry name" value="ATPase domain of HSP90 chaperone/DNA topoisomerase II/histidine kinase"/>
    <property type="match status" value="1"/>
</dbReference>
<feature type="domain" description="Histidine kinase" evidence="15">
    <location>
        <begin position="1054"/>
        <end position="1275"/>
    </location>
</feature>
<evidence type="ECO:0000256" key="10">
    <source>
        <dbReference type="ARBA" id="ARBA00023136"/>
    </source>
</evidence>
<dbReference type="FunFam" id="3.30.565.10:FF:000010">
    <property type="entry name" value="Sensor histidine kinase RcsC"/>
    <property type="match status" value="1"/>
</dbReference>
<feature type="domain" description="PAC" evidence="18">
    <location>
        <begin position="984"/>
        <end position="1036"/>
    </location>
</feature>
<keyword evidence="11" id="KW-0141">cGMP biosynthesis</keyword>
<evidence type="ECO:0000256" key="3">
    <source>
        <dbReference type="ARBA" id="ARBA00022475"/>
    </source>
</evidence>
<dbReference type="InterPro" id="IPR036890">
    <property type="entry name" value="HATPase_C_sf"/>
</dbReference>
<dbReference type="SUPFAM" id="SSF47226">
    <property type="entry name" value="Histidine-containing phosphotransfer domain, HPT domain"/>
    <property type="match status" value="1"/>
</dbReference>
<feature type="domain" description="PAS" evidence="17">
    <location>
        <begin position="786"/>
        <end position="856"/>
    </location>
</feature>
<dbReference type="InterPro" id="IPR001789">
    <property type="entry name" value="Sig_transdc_resp-reg_receiver"/>
</dbReference>
<dbReference type="Proteomes" id="UP000598971">
    <property type="component" value="Unassembled WGS sequence"/>
</dbReference>
<dbReference type="SUPFAM" id="SSF52172">
    <property type="entry name" value="CheY-like"/>
    <property type="match status" value="1"/>
</dbReference>
<dbReference type="PROSITE" id="PS50109">
    <property type="entry name" value="HIS_KIN"/>
    <property type="match status" value="1"/>
</dbReference>
<keyword evidence="7" id="KW-0067">ATP-binding</keyword>
<comment type="subcellular location">
    <subcellularLocation>
        <location evidence="2">Cell membrane</location>
        <topology evidence="2">Multi-pass membrane protein</topology>
    </subcellularLocation>
</comment>
<evidence type="ECO:0000256" key="9">
    <source>
        <dbReference type="ARBA" id="ARBA00023012"/>
    </source>
</evidence>
<dbReference type="EMBL" id="WHPF01000002">
    <property type="protein sequence ID" value="NNV54226.1"/>
    <property type="molecule type" value="Genomic_DNA"/>
</dbReference>
<feature type="domain" description="PAS" evidence="17">
    <location>
        <begin position="270"/>
        <end position="318"/>
    </location>
</feature>
<comment type="catalytic activity">
    <reaction evidence="1">
        <text>ATP + protein L-histidine = ADP + protein N-phospho-L-histidine.</text>
        <dbReference type="EC" id="2.7.13.3"/>
    </reaction>
</comment>
<evidence type="ECO:0000256" key="12">
    <source>
        <dbReference type="PROSITE-ProRule" id="PRU00110"/>
    </source>
</evidence>
<dbReference type="Pfam" id="PF00072">
    <property type="entry name" value="Response_reg"/>
    <property type="match status" value="1"/>
</dbReference>
<dbReference type="PROSITE" id="PS50894">
    <property type="entry name" value="HPT"/>
    <property type="match status" value="1"/>
</dbReference>
<proteinExistence type="predicted"/>
<keyword evidence="3" id="KW-1003">Cell membrane</keyword>
<dbReference type="CDD" id="cd00130">
    <property type="entry name" value="PAS"/>
    <property type="match status" value="4"/>
</dbReference>
<dbReference type="PANTHER" id="PTHR45339:SF1">
    <property type="entry name" value="HYBRID SIGNAL TRANSDUCTION HISTIDINE KINASE J"/>
    <property type="match status" value="1"/>
</dbReference>
<dbReference type="InterPro" id="IPR013655">
    <property type="entry name" value="PAS_fold_3"/>
</dbReference>
<evidence type="ECO:0000259" key="15">
    <source>
        <dbReference type="PROSITE" id="PS50109"/>
    </source>
</evidence>
<reference evidence="20" key="1">
    <citation type="submission" date="2019-10" db="EMBL/GenBank/DDBJ databases">
        <title>Draft genome sequence of Panacibacter sp. KCS-6.</title>
        <authorList>
            <person name="Yim K.J."/>
        </authorList>
    </citation>
    <scope>NUCLEOTIDE SEQUENCE</scope>
    <source>
        <strain evidence="20">KCS-6</strain>
    </source>
</reference>
<feature type="domain" description="HPt" evidence="19">
    <location>
        <begin position="1447"/>
        <end position="1541"/>
    </location>
</feature>
<evidence type="ECO:0000259" key="17">
    <source>
        <dbReference type="PROSITE" id="PS50112"/>
    </source>
</evidence>
<dbReference type="CDD" id="cd16922">
    <property type="entry name" value="HATPase_EvgS-ArcB-TorS-like"/>
    <property type="match status" value="1"/>
</dbReference>
<dbReference type="InterPro" id="IPR008207">
    <property type="entry name" value="Sig_transdc_His_kin_Hpt_dom"/>
</dbReference>
<dbReference type="InterPro" id="IPR001772">
    <property type="entry name" value="KA1_dom"/>
</dbReference>
<keyword evidence="4 13" id="KW-0597">Phosphoprotein</keyword>
<feature type="domain" description="PAC" evidence="18">
    <location>
        <begin position="859"/>
        <end position="910"/>
    </location>
</feature>
<dbReference type="PRINTS" id="PR00344">
    <property type="entry name" value="BCTRLSENSOR"/>
</dbReference>
<dbReference type="PROSITE" id="PS50112">
    <property type="entry name" value="PAS"/>
    <property type="match status" value="3"/>
</dbReference>
<dbReference type="SMART" id="SM00387">
    <property type="entry name" value="HATPase_c"/>
    <property type="match status" value="1"/>
</dbReference>
<evidence type="ECO:0000256" key="7">
    <source>
        <dbReference type="ARBA" id="ARBA00022840"/>
    </source>
</evidence>
<dbReference type="InterPro" id="IPR000700">
    <property type="entry name" value="PAS-assoc_C"/>
</dbReference>
<evidence type="ECO:0000313" key="21">
    <source>
        <dbReference type="Proteomes" id="UP000598971"/>
    </source>
</evidence>
<feature type="modified residue" description="4-aspartylphosphate" evidence="13">
    <location>
        <position position="1347"/>
    </location>
</feature>
<dbReference type="SMART" id="SM00388">
    <property type="entry name" value="HisKA"/>
    <property type="match status" value="1"/>
</dbReference>
<feature type="domain" description="PAC" evidence="18">
    <location>
        <begin position="342"/>
        <end position="396"/>
    </location>
</feature>
<feature type="modified residue" description="Phosphohistidine" evidence="12">
    <location>
        <position position="1486"/>
    </location>
</feature>
<dbReference type="InterPro" id="IPR036641">
    <property type="entry name" value="HPT_dom_sf"/>
</dbReference>
<dbReference type="PROSITE" id="PS50110">
    <property type="entry name" value="RESPONSE_REGULATORY"/>
    <property type="match status" value="1"/>
</dbReference>
<evidence type="ECO:0000256" key="8">
    <source>
        <dbReference type="ARBA" id="ARBA00022989"/>
    </source>
</evidence>
<protein>
    <submittedName>
        <fullName evidence="20">PAS domain S-box protein</fullName>
    </submittedName>
</protein>
<evidence type="ECO:0000313" key="20">
    <source>
        <dbReference type="EMBL" id="NNV54226.1"/>
    </source>
</evidence>
<dbReference type="Gene3D" id="3.30.565.10">
    <property type="entry name" value="Histidine kinase-like ATPase, C-terminal domain"/>
    <property type="match status" value="1"/>
</dbReference>
<dbReference type="InterPro" id="IPR004358">
    <property type="entry name" value="Sig_transdc_His_kin-like_C"/>
</dbReference>
<evidence type="ECO:0000259" key="14">
    <source>
        <dbReference type="PROSITE" id="PS50032"/>
    </source>
</evidence>
<evidence type="ECO:0000256" key="6">
    <source>
        <dbReference type="ARBA" id="ARBA00022741"/>
    </source>
</evidence>
<dbReference type="GO" id="GO:0004383">
    <property type="term" value="F:guanylate cyclase activity"/>
    <property type="evidence" value="ECO:0007669"/>
    <property type="project" value="InterPro"/>
</dbReference>
<dbReference type="InterPro" id="IPR011006">
    <property type="entry name" value="CheY-like_superfamily"/>
</dbReference>
<dbReference type="CDD" id="cd00082">
    <property type="entry name" value="HisKA"/>
    <property type="match status" value="1"/>
</dbReference>
<dbReference type="InterPro" id="IPR003594">
    <property type="entry name" value="HATPase_dom"/>
</dbReference>
<feature type="domain" description="PAC" evidence="18">
    <location>
        <begin position="473"/>
        <end position="526"/>
    </location>
</feature>
<dbReference type="InterPro" id="IPR001610">
    <property type="entry name" value="PAC"/>
</dbReference>
<feature type="domain" description="Response regulatory" evidence="16">
    <location>
        <begin position="1298"/>
        <end position="1413"/>
    </location>
</feature>
<keyword evidence="10" id="KW-0472">Membrane</keyword>
<feature type="domain" description="KA1" evidence="14">
    <location>
        <begin position="603"/>
        <end position="653"/>
    </location>
</feature>
<dbReference type="PROSITE" id="PS50032">
    <property type="entry name" value="KA1"/>
    <property type="match status" value="1"/>
</dbReference>
<name>A0A8J8FE15_9BACT</name>
<sequence>MKNELKFNIEQFNRLYPFYILLNENLELERMGKSLEKLMPGIRNEPFINHFTIIRPLISEINFGILQSLVAQLLVLQANNGNKISIRGQIEYIEETKQLLIIGSPWFSTMEQLLENNLSIHDFSYSDPLIDLLHVLKNQEINSSELKELLFTVNIQKNELKKVNNEIKQLALFPLQDPDPILRVNADGEIIESNPASDSLDYFIYEGVKYTKAAFWKKIILQTGTEANLNGLEASVNGKTYLFVIKFISSENYFNIYGRDITQQKKAEFELKRISLVASANKNGVIFIDKHGTIRYANESYIRQTGFSSDEILGKNIINFCDATNKEPSVAELFLNQLSSDSNFELELIHRKKDGSNFWARVNTQIIVKDNEIDNEFFSIIEDISAEKEAIQKTVEYNNRFRIALEKIGDNVWEHDFKTGETYFSNTIEQLLGYSYTEFRNNIDLWWSSVHKDDRWMLEESDLKYKACKQDHHKMEYRMIHKNGSISWILDRGVVIEKSSSGEPLKIIGTHTDITSQKKIQEELVTTANRLSNLIYSLQDGLLVEDEKRTVVLTNNTFCKMFEIPASAESLVGMDCVAAIRHSKILFKDADFFEQTINKLVSEKQIASNLHFELKSGKVYELDYVPIFIEKRYRGHLWKYSDVSQKMIGERKLEIQRKFYEDVLNSIPADIAVFNEKHEYLFVNPVAISSPEIRKWIVGKRDEEFCIERNKPMKVAEERRALFNSVKEAGVQKEWEEMLIGKDGKPQYHLRKMYPIFDEFKQLKMMIGYGVNITDRKLIEEKISLSEKRYRDLFNFSQALICTHDLNGILLTVNPAICKSLGYSEGEMLGKNICDFMPDADKVQFKEHYLDAFDKSDSVNGVFSVLNKSGHTLYLLFQNYKVKEPDILPYIIGFSQDITERKKVEEVIKSGEEKYRSIIENMNLGMVELDNDSTIIFANENLCKMSGFNMDELLGKKLYNVFAGGQSRRFIRQKMYLKSGELSELYEFVTKNKRGEPRWWLVSVAPILASNGEVKGSIGICLDITQQKELEQDLRNAKQMAEQSSKAKEVFLANMSHEIRTPMNAILGLGRQMEKSVLDGQQRFYLSSINNAASNLLVIINDILDFSKIEAGKFNLEKIGFTLSDVIDKAFQIVSNKAEEKGLDLSIQLDSNIAPILLGDPHRINQILINLLGNSVKFTDHGSIGIRCTVLKNTTTDQLIEIVVTDTGIGMSEDFQKRLFNKFMQENDDNQNKYSGTGLGMSIAKELIELMNGQIKVFSKKDEGTVISINIPFQKGVSTDVPKKGENKINPKSLFNKHILLVEDNEMNRIVATIVLKQHGAIVDEAINGQEALDAFKNDRYDIVLMDMRMPVMDGIEATRRIRKEISATIPIIALTANAIEGEQQKCLEVGMNDFLSKPFDEDILVQTIAKWLGIKNTTITMENLESTPLQEPLYSLENLKSISRGNKDFIAKMLNIFIKEAKLALQEIKNGQQNGDFDKIKSTAHKIKPSLGNLSVTSVKEDILLLEKYDLSANTQDQFNAIIQKLDDILSKIIIDLEKQLEDNSF</sequence>
<dbReference type="SMART" id="SM00091">
    <property type="entry name" value="PAS"/>
    <property type="match status" value="5"/>
</dbReference>
<dbReference type="Gene3D" id="3.30.450.20">
    <property type="entry name" value="PAS domain"/>
    <property type="match status" value="6"/>
</dbReference>
<dbReference type="Gene3D" id="3.40.50.2300">
    <property type="match status" value="1"/>
</dbReference>
<organism evidence="20 21">
    <name type="scientific">Limnovirga soli</name>
    <dbReference type="NCBI Taxonomy" id="2656915"/>
    <lineage>
        <taxon>Bacteria</taxon>
        <taxon>Pseudomonadati</taxon>
        <taxon>Bacteroidota</taxon>
        <taxon>Chitinophagia</taxon>
        <taxon>Chitinophagales</taxon>
        <taxon>Chitinophagaceae</taxon>
        <taxon>Limnovirga</taxon>
    </lineage>
</organism>
<dbReference type="PANTHER" id="PTHR45339">
    <property type="entry name" value="HYBRID SIGNAL TRANSDUCTION HISTIDINE KINASE J"/>
    <property type="match status" value="1"/>
</dbReference>
<accession>A0A8J8FE15</accession>
<dbReference type="RefSeq" id="WP_171606156.1">
    <property type="nucleotide sequence ID" value="NZ_WHPF01000002.1"/>
</dbReference>
<dbReference type="PROSITE" id="PS50113">
    <property type="entry name" value="PAC"/>
    <property type="match status" value="5"/>
</dbReference>
<dbReference type="Pfam" id="PF07701">
    <property type="entry name" value="HNOBA"/>
    <property type="match status" value="1"/>
</dbReference>
<dbReference type="GO" id="GO:0005524">
    <property type="term" value="F:ATP binding"/>
    <property type="evidence" value="ECO:0007669"/>
    <property type="project" value="UniProtKB-KW"/>
</dbReference>
<dbReference type="InterPro" id="IPR000014">
    <property type="entry name" value="PAS"/>
</dbReference>
<dbReference type="InterPro" id="IPR005467">
    <property type="entry name" value="His_kinase_dom"/>
</dbReference>
<keyword evidence="5" id="KW-0812">Transmembrane</keyword>